<feature type="transmembrane region" description="Helical" evidence="1">
    <location>
        <begin position="12"/>
        <end position="32"/>
    </location>
</feature>
<dbReference type="EMBL" id="GG662247">
    <property type="protein sequence ID" value="EAS07119.2"/>
    <property type="molecule type" value="Genomic_DNA"/>
</dbReference>
<feature type="transmembrane region" description="Helical" evidence="1">
    <location>
        <begin position="74"/>
        <end position="93"/>
    </location>
</feature>
<evidence type="ECO:0000313" key="3">
    <source>
        <dbReference type="Proteomes" id="UP000009168"/>
    </source>
</evidence>
<proteinExistence type="predicted"/>
<sequence>MKQKKKILNLLLILYESVYILQIQLYVCNIIIKSFDKFRYIIQFFIKFLKIFINFVQLTIHSIILWVLLNYRRLLINLLILIRNLILLNRRIVWINRLILPLKLLRLLNKVLRILRRNLVLYNIVLLLILNRCTIQYKKLTIPPNMHPPNYVPNSFDQVVTFNEEKFKQVESTEPPLQALMRINFAYARIASDQSPDLEFNYEHVGQLDEISSYVTMQVPSQNPS</sequence>
<name>I7LY07_TETTS</name>
<keyword evidence="1 2" id="KW-0812">Transmembrane</keyword>
<dbReference type="Proteomes" id="UP000009168">
    <property type="component" value="Unassembled WGS sequence"/>
</dbReference>
<dbReference type="RefSeq" id="XP_001027361.2">
    <property type="nucleotide sequence ID" value="XM_001027361.2"/>
</dbReference>
<evidence type="ECO:0000256" key="1">
    <source>
        <dbReference type="SAM" id="Phobius"/>
    </source>
</evidence>
<feature type="transmembrane region" description="Helical" evidence="1">
    <location>
        <begin position="44"/>
        <end position="68"/>
    </location>
</feature>
<feature type="transmembrane region" description="Helical" evidence="1">
    <location>
        <begin position="114"/>
        <end position="130"/>
    </location>
</feature>
<dbReference type="InParanoid" id="I7LY07"/>
<gene>
    <name evidence="2" type="ORF">TTHERM_00683250</name>
</gene>
<keyword evidence="3" id="KW-1185">Reference proteome</keyword>
<dbReference type="KEGG" id="tet:TTHERM_00683250"/>
<dbReference type="GeneID" id="7824764"/>
<organism evidence="2 3">
    <name type="scientific">Tetrahymena thermophila (strain SB210)</name>
    <dbReference type="NCBI Taxonomy" id="312017"/>
    <lineage>
        <taxon>Eukaryota</taxon>
        <taxon>Sar</taxon>
        <taxon>Alveolata</taxon>
        <taxon>Ciliophora</taxon>
        <taxon>Intramacronucleata</taxon>
        <taxon>Oligohymenophorea</taxon>
        <taxon>Hymenostomatida</taxon>
        <taxon>Tetrahymenina</taxon>
        <taxon>Tetrahymenidae</taxon>
        <taxon>Tetrahymena</taxon>
    </lineage>
</organism>
<dbReference type="AlphaFoldDB" id="I7LY07"/>
<protein>
    <submittedName>
        <fullName evidence="2">Transmembrane protein, putative</fullName>
    </submittedName>
</protein>
<reference evidence="3" key="1">
    <citation type="journal article" date="2006" name="PLoS Biol.">
        <title>Macronuclear genome sequence of the ciliate Tetrahymena thermophila, a model eukaryote.</title>
        <authorList>
            <person name="Eisen J.A."/>
            <person name="Coyne R.S."/>
            <person name="Wu M."/>
            <person name="Wu D."/>
            <person name="Thiagarajan M."/>
            <person name="Wortman J.R."/>
            <person name="Badger J.H."/>
            <person name="Ren Q."/>
            <person name="Amedeo P."/>
            <person name="Jones K.M."/>
            <person name="Tallon L.J."/>
            <person name="Delcher A.L."/>
            <person name="Salzberg S.L."/>
            <person name="Silva J.C."/>
            <person name="Haas B.J."/>
            <person name="Majoros W.H."/>
            <person name="Farzad M."/>
            <person name="Carlton J.M."/>
            <person name="Smith R.K. Jr."/>
            <person name="Garg J."/>
            <person name="Pearlman R.E."/>
            <person name="Karrer K.M."/>
            <person name="Sun L."/>
            <person name="Manning G."/>
            <person name="Elde N.C."/>
            <person name="Turkewitz A.P."/>
            <person name="Asai D.J."/>
            <person name="Wilkes D.E."/>
            <person name="Wang Y."/>
            <person name="Cai H."/>
            <person name="Collins K."/>
            <person name="Stewart B.A."/>
            <person name="Lee S.R."/>
            <person name="Wilamowska K."/>
            <person name="Weinberg Z."/>
            <person name="Ruzzo W.L."/>
            <person name="Wloga D."/>
            <person name="Gaertig J."/>
            <person name="Frankel J."/>
            <person name="Tsao C.-C."/>
            <person name="Gorovsky M.A."/>
            <person name="Keeling P.J."/>
            <person name="Waller R.F."/>
            <person name="Patron N.J."/>
            <person name="Cherry J.M."/>
            <person name="Stover N.A."/>
            <person name="Krieger C.J."/>
            <person name="del Toro C."/>
            <person name="Ryder H.F."/>
            <person name="Williamson S.C."/>
            <person name="Barbeau R.A."/>
            <person name="Hamilton E.P."/>
            <person name="Orias E."/>
        </authorList>
    </citation>
    <scope>NUCLEOTIDE SEQUENCE [LARGE SCALE GENOMIC DNA]</scope>
    <source>
        <strain evidence="3">SB210</strain>
    </source>
</reference>
<evidence type="ECO:0000313" key="2">
    <source>
        <dbReference type="EMBL" id="EAS07119.2"/>
    </source>
</evidence>
<accession>I7LY07</accession>
<keyword evidence="1" id="KW-1133">Transmembrane helix</keyword>
<keyword evidence="1" id="KW-0472">Membrane</keyword>